<feature type="signal peptide" evidence="10">
    <location>
        <begin position="1"/>
        <end position="25"/>
    </location>
</feature>
<organism evidence="11">
    <name type="scientific">uncultured marine bacterium Ant24C4</name>
    <dbReference type="NCBI Taxonomy" id="360425"/>
    <lineage>
        <taxon>Bacteria</taxon>
        <taxon>environmental samples</taxon>
    </lineage>
</organism>
<evidence type="ECO:0000256" key="6">
    <source>
        <dbReference type="ARBA" id="ARBA00022833"/>
    </source>
</evidence>
<proteinExistence type="predicted"/>
<evidence type="ECO:0000313" key="11">
    <source>
        <dbReference type="EMBL" id="ABC25296.1"/>
    </source>
</evidence>
<evidence type="ECO:0000256" key="1">
    <source>
        <dbReference type="ARBA" id="ARBA00022670"/>
    </source>
</evidence>
<evidence type="ECO:0000256" key="4">
    <source>
        <dbReference type="ARBA" id="ARBA00022764"/>
    </source>
</evidence>
<feature type="region of interest" description="Disordered" evidence="9">
    <location>
        <begin position="276"/>
        <end position="305"/>
    </location>
</feature>
<keyword evidence="3 10" id="KW-0732">Signal</keyword>
<keyword evidence="7" id="KW-0482">Metalloprotease</keyword>
<dbReference type="GO" id="GO:0046872">
    <property type="term" value="F:metal ion binding"/>
    <property type="evidence" value="ECO:0007669"/>
    <property type="project" value="UniProtKB-KW"/>
</dbReference>
<dbReference type="GO" id="GO:0030288">
    <property type="term" value="C:outer membrane-bounded periplasmic space"/>
    <property type="evidence" value="ECO:0007669"/>
    <property type="project" value="InterPro"/>
</dbReference>
<sequence length="316" mass="34464">MGQQRRRSRSMVRFLGIATLLTVLAACQSEDTPSVSQAAISTQNVGDNRVAKDLFGYVRAGSNQMPEAFGGYAKGCQAGAVQLPESGPTWQAMRLSRNRNWGQPELVDYVQDLSRFAATLPGWAGLYLGDMSQPRGGPMLTGHASHQSGLDADIWMLPPDRLNLDRQERENLSSISMRRSRGAYTNGRWTPQHEAVLRAAASDPRVARIFVFPGAKVAMCNSATGDRSWLNKIRPWYGHHYHFHVRLKCPAGDNACKDQAPPPAGDGCADAARWVSDILNPPPPQPRDPNATPTPRRGPITMASLPGQCLGVLNAE</sequence>
<evidence type="ECO:0000256" key="7">
    <source>
        <dbReference type="ARBA" id="ARBA00023049"/>
    </source>
</evidence>
<dbReference type="InterPro" id="IPR005073">
    <property type="entry name" value="Peptidase_M74"/>
</dbReference>
<evidence type="ECO:0000256" key="8">
    <source>
        <dbReference type="PIRSR" id="PIRSR018455-2"/>
    </source>
</evidence>
<accession>Q2PYD1</accession>
<evidence type="ECO:0000256" key="10">
    <source>
        <dbReference type="SAM" id="SignalP"/>
    </source>
</evidence>
<feature type="disulfide bond" evidence="8">
    <location>
        <begin position="220"/>
        <end position="268"/>
    </location>
</feature>
<evidence type="ECO:0000256" key="5">
    <source>
        <dbReference type="ARBA" id="ARBA00022801"/>
    </source>
</evidence>
<dbReference type="Gene3D" id="3.30.1380.10">
    <property type="match status" value="1"/>
</dbReference>
<dbReference type="Pfam" id="PF03411">
    <property type="entry name" value="Peptidase_M74"/>
    <property type="match status" value="1"/>
</dbReference>
<keyword evidence="5" id="KW-0378">Hydrolase</keyword>
<reference evidence="11" key="1">
    <citation type="journal article" date="2006" name="Appl. Environ. Microbiol.">
        <title>Comparative genomics of DNA fragments from six Antarctic marine planktonic bacteria.</title>
        <authorList>
            <person name="Grzymski J.J."/>
            <person name="Carter B.J."/>
            <person name="DeLong E.F."/>
            <person name="Feldman R.A."/>
            <person name="Ghadiri A."/>
            <person name="Murray A.E."/>
        </authorList>
    </citation>
    <scope>NUCLEOTIDE SEQUENCE</scope>
</reference>
<dbReference type="SUPFAM" id="SSF55166">
    <property type="entry name" value="Hedgehog/DD-peptidase"/>
    <property type="match status" value="1"/>
</dbReference>
<keyword evidence="4" id="KW-0574">Periplasm</keyword>
<keyword evidence="8" id="KW-1015">Disulfide bond</keyword>
<evidence type="ECO:0000256" key="2">
    <source>
        <dbReference type="ARBA" id="ARBA00022723"/>
    </source>
</evidence>
<dbReference type="GO" id="GO:0006508">
    <property type="term" value="P:proteolysis"/>
    <property type="evidence" value="ECO:0007669"/>
    <property type="project" value="UniProtKB-KW"/>
</dbReference>
<dbReference type="GO" id="GO:0008237">
    <property type="term" value="F:metallopeptidase activity"/>
    <property type="evidence" value="ECO:0007669"/>
    <property type="project" value="UniProtKB-KW"/>
</dbReference>
<keyword evidence="6" id="KW-0862">Zinc</keyword>
<name>Q2PYD1_9BACT</name>
<dbReference type="PROSITE" id="PS51257">
    <property type="entry name" value="PROKAR_LIPOPROTEIN"/>
    <property type="match status" value="1"/>
</dbReference>
<evidence type="ECO:0000256" key="3">
    <source>
        <dbReference type="ARBA" id="ARBA00022729"/>
    </source>
</evidence>
<dbReference type="GO" id="GO:0004252">
    <property type="term" value="F:serine-type endopeptidase activity"/>
    <property type="evidence" value="ECO:0007669"/>
    <property type="project" value="InterPro"/>
</dbReference>
<dbReference type="PIRSF" id="PIRSF018455">
    <property type="entry name" value="MepA"/>
    <property type="match status" value="1"/>
</dbReference>
<keyword evidence="1" id="KW-0645">Protease</keyword>
<dbReference type="InterPro" id="IPR009045">
    <property type="entry name" value="Zn_M74/Hedgehog-like"/>
</dbReference>
<dbReference type="NCBIfam" id="NF006947">
    <property type="entry name" value="PRK09429.1"/>
    <property type="match status" value="1"/>
</dbReference>
<dbReference type="EMBL" id="DQ295239">
    <property type="protein sequence ID" value="ABC25296.1"/>
    <property type="molecule type" value="Genomic_DNA"/>
</dbReference>
<protein>
    <submittedName>
        <fullName evidence="11">Murein endopeptidase</fullName>
    </submittedName>
</protein>
<feature type="disulfide bond" evidence="8">
    <location>
        <begin position="249"/>
        <end position="256"/>
    </location>
</feature>
<keyword evidence="2" id="KW-0479">Metal-binding</keyword>
<dbReference type="AlphaFoldDB" id="Q2PYD1"/>
<evidence type="ECO:0000256" key="9">
    <source>
        <dbReference type="SAM" id="MobiDB-lite"/>
    </source>
</evidence>
<feature type="chain" id="PRO_5004213958" evidence="10">
    <location>
        <begin position="26"/>
        <end position="316"/>
    </location>
</feature>